<keyword evidence="1" id="KW-1133">Transmembrane helix</keyword>
<feature type="transmembrane region" description="Helical" evidence="1">
    <location>
        <begin position="71"/>
        <end position="93"/>
    </location>
</feature>
<dbReference type="Pfam" id="PF10326">
    <property type="entry name" value="7TM_GPCR_Str"/>
    <property type="match status" value="1"/>
</dbReference>
<dbReference type="PANTHER" id="PTHR46000:SF11">
    <property type="entry name" value="SEVEN TM RECEPTOR"/>
    <property type="match status" value="1"/>
</dbReference>
<dbReference type="EMBL" id="CP090895">
    <property type="protein sequence ID" value="ULT92211.1"/>
    <property type="molecule type" value="Genomic_DNA"/>
</dbReference>
<protein>
    <submittedName>
        <fullName evidence="2">Uncharacterized protein</fullName>
    </submittedName>
</protein>
<reference evidence="2 3" key="1">
    <citation type="submission" date="2022-02" db="EMBL/GenBank/DDBJ databases">
        <title>Chromosome-level reference genomes for two strains of Caenorhabditis briggsae: an improved platform for comparative genomics.</title>
        <authorList>
            <person name="Stevens L."/>
            <person name="Andersen E.C."/>
        </authorList>
    </citation>
    <scope>NUCLEOTIDE SEQUENCE [LARGE SCALE GENOMIC DNA]</scope>
    <source>
        <strain evidence="2">QX1410_ONT</strain>
        <tissue evidence="2">Whole-organism</tissue>
    </source>
</reference>
<sequence>MPNVHITESSFIVFSVLKNEKFGKDFGPIAITIYCSCYAMMLSLLSIHFFYRYTSVTAPMWLSNRFSSKSSIFWFLFVFVYSTIWGCSSYFLCKPTENKDRELLREFMKEYCMKPEEYAYNFLAFSTAKKIGEPELALLPPARQVLYIK</sequence>
<feature type="transmembrane region" description="Helical" evidence="1">
    <location>
        <begin position="26"/>
        <end position="51"/>
    </location>
</feature>
<organism evidence="2 3">
    <name type="scientific">Caenorhabditis briggsae</name>
    <dbReference type="NCBI Taxonomy" id="6238"/>
    <lineage>
        <taxon>Eukaryota</taxon>
        <taxon>Metazoa</taxon>
        <taxon>Ecdysozoa</taxon>
        <taxon>Nematoda</taxon>
        <taxon>Chromadorea</taxon>
        <taxon>Rhabditida</taxon>
        <taxon>Rhabditina</taxon>
        <taxon>Rhabditomorpha</taxon>
        <taxon>Rhabditoidea</taxon>
        <taxon>Rhabditidae</taxon>
        <taxon>Peloderinae</taxon>
        <taxon>Caenorhabditis</taxon>
    </lineage>
</organism>
<dbReference type="Proteomes" id="UP000827892">
    <property type="component" value="Chromosome V"/>
</dbReference>
<proteinExistence type="predicted"/>
<evidence type="ECO:0000256" key="1">
    <source>
        <dbReference type="SAM" id="Phobius"/>
    </source>
</evidence>
<keyword evidence="1" id="KW-0472">Membrane</keyword>
<keyword evidence="1" id="KW-0812">Transmembrane</keyword>
<dbReference type="SUPFAM" id="SSF81321">
    <property type="entry name" value="Family A G protein-coupled receptor-like"/>
    <property type="match status" value="1"/>
</dbReference>
<gene>
    <name evidence="2" type="ORF">L3Y34_009747</name>
</gene>
<dbReference type="AlphaFoldDB" id="A0AAE9A6D7"/>
<evidence type="ECO:0000313" key="2">
    <source>
        <dbReference type="EMBL" id="ULT92211.1"/>
    </source>
</evidence>
<dbReference type="PANTHER" id="PTHR46000">
    <property type="entry name" value="SEVEN TM RECEPTOR-RELATED"/>
    <property type="match status" value="1"/>
</dbReference>
<name>A0AAE9A6D7_CAEBR</name>
<evidence type="ECO:0000313" key="3">
    <source>
        <dbReference type="Proteomes" id="UP000827892"/>
    </source>
</evidence>
<dbReference type="InterPro" id="IPR019428">
    <property type="entry name" value="7TM_GPCR_serpentine_rcpt_Str"/>
</dbReference>
<accession>A0AAE9A6D7</accession>